<dbReference type="NCBIfam" id="NF006094">
    <property type="entry name" value="PRK08246.1"/>
    <property type="match status" value="1"/>
</dbReference>
<keyword evidence="3" id="KW-0456">Lyase</keyword>
<dbReference type="RefSeq" id="WP_072751088.1">
    <property type="nucleotide sequence ID" value="NZ_FOAW01000012.1"/>
</dbReference>
<dbReference type="EMBL" id="FOAW01000012">
    <property type="protein sequence ID" value="SEL64111.1"/>
    <property type="molecule type" value="Genomic_DNA"/>
</dbReference>
<dbReference type="Pfam" id="PF00291">
    <property type="entry name" value="PALP"/>
    <property type="match status" value="1"/>
</dbReference>
<dbReference type="OrthoDB" id="4408011at2"/>
<feature type="domain" description="Tryptophan synthase beta chain-like PALP" evidence="4">
    <location>
        <begin position="17"/>
        <end position="301"/>
    </location>
</feature>
<evidence type="ECO:0000256" key="3">
    <source>
        <dbReference type="ARBA" id="ARBA00023239"/>
    </source>
</evidence>
<reference evidence="6" key="1">
    <citation type="submission" date="2016-10" db="EMBL/GenBank/DDBJ databases">
        <authorList>
            <person name="Varghese N."/>
            <person name="Submissions S."/>
        </authorList>
    </citation>
    <scope>NUCLEOTIDE SEQUENCE [LARGE SCALE GENOMIC DNA]</scope>
    <source>
        <strain evidence="6">DSM 44675</strain>
    </source>
</reference>
<dbReference type="Proteomes" id="UP000198677">
    <property type="component" value="Unassembled WGS sequence"/>
</dbReference>
<dbReference type="PANTHER" id="PTHR48078">
    <property type="entry name" value="THREONINE DEHYDRATASE, MITOCHONDRIAL-RELATED"/>
    <property type="match status" value="1"/>
</dbReference>
<dbReference type="GO" id="GO:0006565">
    <property type="term" value="P:L-serine catabolic process"/>
    <property type="evidence" value="ECO:0007669"/>
    <property type="project" value="TreeGrafter"/>
</dbReference>
<dbReference type="PANTHER" id="PTHR48078:SF6">
    <property type="entry name" value="L-THREONINE DEHYDRATASE CATABOLIC TDCB"/>
    <property type="match status" value="1"/>
</dbReference>
<proteinExistence type="predicted"/>
<evidence type="ECO:0000256" key="1">
    <source>
        <dbReference type="ARBA" id="ARBA00001933"/>
    </source>
</evidence>
<sequence length="312" mass="31231">MTTREDVLAARRRVGALVRRTPVLRVVLPTPGGDVPVALKLEHLQLGGSFKIRGSLNAMLNRDGAHRDSPVVIASGGNAGIAAATAAGMLGIACTVVVPASAPTVKVDRLRALGADVVLDGERYADAYVRASAIAARQGAQQLHAYDLPDVVAGAGTIGLELAEEVPDATTVLVAVGGGGLVAGIAAALAGEKSVVGVEPSGAPTLHAALAAGAPVDVAVDSIAADALGATRLGDIAMDVARRTGIGSVLVEDEAIALARSLLWRDFRLAVEHAAAAPIAALLSGAYAPAEGERIAAVICGANTDPTTLPTD</sequence>
<dbReference type="InterPro" id="IPR001926">
    <property type="entry name" value="TrpB-like_PALP"/>
</dbReference>
<keyword evidence="2" id="KW-0663">Pyridoxal phosphate</keyword>
<dbReference type="InterPro" id="IPR036052">
    <property type="entry name" value="TrpB-like_PALP_sf"/>
</dbReference>
<dbReference type="AlphaFoldDB" id="A0A1H7RV16"/>
<gene>
    <name evidence="5" type="ORF">SAMN05444583_11240</name>
</gene>
<dbReference type="SUPFAM" id="SSF53686">
    <property type="entry name" value="Tryptophan synthase beta subunit-like PLP-dependent enzymes"/>
    <property type="match status" value="1"/>
</dbReference>
<dbReference type="GO" id="GO:0004794">
    <property type="term" value="F:threonine deaminase activity"/>
    <property type="evidence" value="ECO:0007669"/>
    <property type="project" value="TreeGrafter"/>
</dbReference>
<protein>
    <submittedName>
        <fullName evidence="5">Threonine dehydratase</fullName>
    </submittedName>
</protein>
<dbReference type="Gene3D" id="3.40.50.1100">
    <property type="match status" value="2"/>
</dbReference>
<keyword evidence="6" id="KW-1185">Reference proteome</keyword>
<evidence type="ECO:0000259" key="4">
    <source>
        <dbReference type="Pfam" id="PF00291"/>
    </source>
</evidence>
<accession>A0A1H7RV16</accession>
<name>A0A1H7RV16_9NOCA</name>
<dbReference type="GO" id="GO:0006567">
    <property type="term" value="P:L-threonine catabolic process"/>
    <property type="evidence" value="ECO:0007669"/>
    <property type="project" value="TreeGrafter"/>
</dbReference>
<evidence type="ECO:0000256" key="2">
    <source>
        <dbReference type="ARBA" id="ARBA00022898"/>
    </source>
</evidence>
<dbReference type="GO" id="GO:0003941">
    <property type="term" value="F:L-serine ammonia-lyase activity"/>
    <property type="evidence" value="ECO:0007669"/>
    <property type="project" value="TreeGrafter"/>
</dbReference>
<dbReference type="GO" id="GO:0009097">
    <property type="term" value="P:isoleucine biosynthetic process"/>
    <property type="evidence" value="ECO:0007669"/>
    <property type="project" value="TreeGrafter"/>
</dbReference>
<evidence type="ECO:0000313" key="6">
    <source>
        <dbReference type="Proteomes" id="UP000198677"/>
    </source>
</evidence>
<dbReference type="InterPro" id="IPR050147">
    <property type="entry name" value="Ser/Thr_Dehydratase"/>
</dbReference>
<organism evidence="5 6">
    <name type="scientific">Rhodococcus maanshanensis</name>
    <dbReference type="NCBI Taxonomy" id="183556"/>
    <lineage>
        <taxon>Bacteria</taxon>
        <taxon>Bacillati</taxon>
        <taxon>Actinomycetota</taxon>
        <taxon>Actinomycetes</taxon>
        <taxon>Mycobacteriales</taxon>
        <taxon>Nocardiaceae</taxon>
        <taxon>Rhodococcus</taxon>
    </lineage>
</organism>
<comment type="cofactor">
    <cofactor evidence="1">
        <name>pyridoxal 5'-phosphate</name>
        <dbReference type="ChEBI" id="CHEBI:597326"/>
    </cofactor>
</comment>
<evidence type="ECO:0000313" key="5">
    <source>
        <dbReference type="EMBL" id="SEL64111.1"/>
    </source>
</evidence>